<evidence type="ECO:0008006" key="5">
    <source>
        <dbReference type="Google" id="ProtNLM"/>
    </source>
</evidence>
<dbReference type="RefSeq" id="WP_090184729.1">
    <property type="nucleotide sequence ID" value="NZ_FOTF01000002.1"/>
</dbReference>
<gene>
    <name evidence="3" type="ORF">SAMN04488004_10233</name>
</gene>
<dbReference type="InterPro" id="IPR004143">
    <property type="entry name" value="BPL_LPL_catalytic"/>
</dbReference>
<evidence type="ECO:0000313" key="3">
    <source>
        <dbReference type="EMBL" id="SFK77729.1"/>
    </source>
</evidence>
<dbReference type="InterPro" id="IPR045864">
    <property type="entry name" value="aa-tRNA-synth_II/BPL/LPL"/>
</dbReference>
<dbReference type="InterPro" id="IPR028044">
    <property type="entry name" value="DUF4444"/>
</dbReference>
<dbReference type="Gene3D" id="3.30.930.10">
    <property type="entry name" value="Bira Bifunctional Protein, Domain 2"/>
    <property type="match status" value="1"/>
</dbReference>
<dbReference type="STRING" id="195913.SAMN04488004_10233"/>
<feature type="domain" description="BPL/LPL catalytic" evidence="2">
    <location>
        <begin position="6"/>
        <end position="185"/>
    </location>
</feature>
<keyword evidence="4" id="KW-1185">Reference proteome</keyword>
<dbReference type="Pfam" id="PF14563">
    <property type="entry name" value="DUF4444"/>
    <property type="match status" value="1"/>
</dbReference>
<protein>
    <recommendedName>
        <fullName evidence="5">Biotin-(Acetyl-CoA carboxylase) ligase</fullName>
    </recommendedName>
</protein>
<sequence length="234" mass="24326">MTDADFPPLFNGYASAGDDPLALACNAAQGGTEAGLVIHDAGPDSLRAAVVFAPEVPLREAAIMLPLCGLGFQNALGVLAPPVVAIHLGWDGAIYVNGGRCGQLTMIASTDDPDAVPDWLVIGLHLDLTPLGDDGGTDPDRTALYAEGCGDVAAPDLLAAWLRHSLSWLDTWDNQGTAPLHREWSGLVHGLNETVTLAGQTGTLLGTDEHLNGLLKSGDTTTLIPLTRLLKDAP</sequence>
<organism evidence="3 4">
    <name type="scientific">Loktanella salsilacus</name>
    <dbReference type="NCBI Taxonomy" id="195913"/>
    <lineage>
        <taxon>Bacteria</taxon>
        <taxon>Pseudomonadati</taxon>
        <taxon>Pseudomonadota</taxon>
        <taxon>Alphaproteobacteria</taxon>
        <taxon>Rhodobacterales</taxon>
        <taxon>Roseobacteraceae</taxon>
        <taxon>Loktanella</taxon>
    </lineage>
</organism>
<feature type="domain" description="DUF4444" evidence="1">
    <location>
        <begin position="193"/>
        <end position="232"/>
    </location>
</feature>
<dbReference type="Pfam" id="PF16917">
    <property type="entry name" value="BPL_LplA_LipB_2"/>
    <property type="match status" value="1"/>
</dbReference>
<dbReference type="AlphaFoldDB" id="A0A1I4CBS5"/>
<dbReference type="Proteomes" id="UP000199550">
    <property type="component" value="Unassembled WGS sequence"/>
</dbReference>
<dbReference type="EMBL" id="FOTF01000002">
    <property type="protein sequence ID" value="SFK77729.1"/>
    <property type="molecule type" value="Genomic_DNA"/>
</dbReference>
<evidence type="ECO:0000259" key="1">
    <source>
        <dbReference type="Pfam" id="PF14563"/>
    </source>
</evidence>
<proteinExistence type="predicted"/>
<name>A0A1I4CBS5_9RHOB</name>
<reference evidence="3 4" key="1">
    <citation type="submission" date="2016-10" db="EMBL/GenBank/DDBJ databases">
        <authorList>
            <person name="de Groot N.N."/>
        </authorList>
    </citation>
    <scope>NUCLEOTIDE SEQUENCE [LARGE SCALE GENOMIC DNA]</scope>
    <source>
        <strain evidence="3 4">DSM 16199</strain>
    </source>
</reference>
<dbReference type="SUPFAM" id="SSF55681">
    <property type="entry name" value="Class II aaRS and biotin synthetases"/>
    <property type="match status" value="1"/>
</dbReference>
<evidence type="ECO:0000259" key="2">
    <source>
        <dbReference type="Pfam" id="PF16917"/>
    </source>
</evidence>
<accession>A0A1I4CBS5</accession>
<evidence type="ECO:0000313" key="4">
    <source>
        <dbReference type="Proteomes" id="UP000199550"/>
    </source>
</evidence>
<dbReference type="Gene3D" id="2.30.30.100">
    <property type="match status" value="1"/>
</dbReference>
<dbReference type="OrthoDB" id="7657788at2"/>